<dbReference type="Gene3D" id="2.170.130.10">
    <property type="entry name" value="TonB-dependent receptor, plug domain"/>
    <property type="match status" value="1"/>
</dbReference>
<dbReference type="PANTHER" id="PTHR30069">
    <property type="entry name" value="TONB-DEPENDENT OUTER MEMBRANE RECEPTOR"/>
    <property type="match status" value="1"/>
</dbReference>
<evidence type="ECO:0000259" key="15">
    <source>
        <dbReference type="Pfam" id="PF00593"/>
    </source>
</evidence>
<accession>A0ABX0KZV5</accession>
<evidence type="ECO:0000256" key="1">
    <source>
        <dbReference type="ARBA" id="ARBA00004571"/>
    </source>
</evidence>
<dbReference type="EMBL" id="JAAOMA010000007">
    <property type="protein sequence ID" value="NHR05020.1"/>
    <property type="molecule type" value="Genomic_DNA"/>
</dbReference>
<evidence type="ECO:0000256" key="6">
    <source>
        <dbReference type="ARBA" id="ARBA00022729"/>
    </source>
</evidence>
<sequence length="747" mass="82910">MPCSRFSPPCPDSIFFASNLPRFRPKALVFSLACLTAPGVWAAEGPARLDTVHVTADGPQARVGSNKLDREEIERPQARSLAEVLDALPGVNAGGSQRPGGQTINVWGFESVEHVQVSLDGAPQGFDKYQQGTSFIDPELLGSVEVFKGGHSPFYGNGAFGAVVKAETKTVAELLQPGKSVGGFAKLMYQDNGRQFGQSLAAYAGGPGSKADILAYVTRSRAGDGKKGDGSSTMFSGNDLEGGMLKLAWRPAPGHRLRLGWVSQEEERRTPWAAKRGDIPAPNAADIKKYGWEGAWLRQSVWREQQNETVSADWTFVSDSPWLDLQLSYAQSRRYQHDTRPPTASIYAFSSLFGNESWVNQRDRRLELRNTARFGSGWARQEVTMGVSWAHKTLDALFYRPDKRKDPAYNYGYLNPRYQPPGEETVRSAYWVHQWQPLDSLTLTPSLRYDHVWIQGRENLASAYNDPAKGHDYSGLAYSGWSPRLAARWNFHPGWTLDAGYTRTWRAPGVDEVYDTQTLGSTTATSRQLQPETLNAVKLGLEFERGNVLASGDNLSAALTWYRQTVKNDIAQRLGPNRGDAPGAPLPPVIGFYRNMPGYVIQGFELEGRYQAGGWFGSLSLSSTKGERNHSLMDPWGRDEPITNIPPRKAVANLGYRWNKIGLSLSGQGKFVRKQDRVLVNSPYAYPAQHGYSLFGLYLGWQPKGRFKGLEARLAVDNLFNTQYIPYLTEGAEGMGRAIRTSVSWRF</sequence>
<evidence type="ECO:0000256" key="4">
    <source>
        <dbReference type="ARBA" id="ARBA00022452"/>
    </source>
</evidence>
<dbReference type="PROSITE" id="PS52016">
    <property type="entry name" value="TONB_DEPENDENT_REC_3"/>
    <property type="match status" value="1"/>
</dbReference>
<dbReference type="PROSITE" id="PS01156">
    <property type="entry name" value="TONB_DEPENDENT_REC_2"/>
    <property type="match status" value="1"/>
</dbReference>
<dbReference type="CDD" id="cd01347">
    <property type="entry name" value="ligand_gated_channel"/>
    <property type="match status" value="1"/>
</dbReference>
<evidence type="ECO:0000256" key="13">
    <source>
        <dbReference type="RuleBase" id="RU003357"/>
    </source>
</evidence>
<dbReference type="InterPro" id="IPR037066">
    <property type="entry name" value="Plug_dom_sf"/>
</dbReference>
<feature type="short sequence motif" description="TonB C-terminal box" evidence="12">
    <location>
        <begin position="730"/>
        <end position="747"/>
    </location>
</feature>
<keyword evidence="3 11" id="KW-0813">Transport</keyword>
<keyword evidence="9 17" id="KW-0675">Receptor</keyword>
<comment type="caution">
    <text evidence="17">The sequence shown here is derived from an EMBL/GenBank/DDBJ whole genome shotgun (WGS) entry which is preliminary data.</text>
</comment>
<proteinExistence type="inferred from homology"/>
<name>A0ABX0KZV5_9NEIS</name>
<keyword evidence="18" id="KW-1185">Reference proteome</keyword>
<dbReference type="InterPro" id="IPR011276">
    <property type="entry name" value="TonB_haem/Hb_rcpt"/>
</dbReference>
<feature type="domain" description="TonB-dependent receptor plug" evidence="16">
    <location>
        <begin position="67"/>
        <end position="163"/>
    </location>
</feature>
<evidence type="ECO:0000313" key="17">
    <source>
        <dbReference type="EMBL" id="NHR05020.1"/>
    </source>
</evidence>
<dbReference type="InterPro" id="IPR000531">
    <property type="entry name" value="Beta-barrel_TonB"/>
</dbReference>
<keyword evidence="4 11" id="KW-1134">Transmembrane beta strand</keyword>
<keyword evidence="8 11" id="KW-0472">Membrane</keyword>
<evidence type="ECO:0000256" key="5">
    <source>
        <dbReference type="ARBA" id="ARBA00022692"/>
    </source>
</evidence>
<dbReference type="InterPro" id="IPR036942">
    <property type="entry name" value="Beta-barrel_TonB_sf"/>
</dbReference>
<keyword evidence="10 11" id="KW-0998">Cell outer membrane</keyword>
<evidence type="ECO:0000256" key="9">
    <source>
        <dbReference type="ARBA" id="ARBA00023170"/>
    </source>
</evidence>
<dbReference type="InterPro" id="IPR010917">
    <property type="entry name" value="TonB_rcpt_CS"/>
</dbReference>
<dbReference type="Pfam" id="PF00593">
    <property type="entry name" value="TonB_dep_Rec_b-barrel"/>
    <property type="match status" value="1"/>
</dbReference>
<dbReference type="InterPro" id="IPR012910">
    <property type="entry name" value="Plug_dom"/>
</dbReference>
<gene>
    <name evidence="17" type="ORF">HA052_07385</name>
</gene>
<dbReference type="Proteomes" id="UP001515641">
    <property type="component" value="Unassembled WGS sequence"/>
</dbReference>
<keyword evidence="7 13" id="KW-0798">TonB box</keyword>
<protein>
    <submittedName>
        <fullName evidence="17">TonB-dependent receptor</fullName>
    </submittedName>
</protein>
<feature type="chain" id="PRO_5046442674" evidence="14">
    <location>
        <begin position="43"/>
        <end position="747"/>
    </location>
</feature>
<evidence type="ECO:0000259" key="16">
    <source>
        <dbReference type="Pfam" id="PF07715"/>
    </source>
</evidence>
<evidence type="ECO:0000256" key="11">
    <source>
        <dbReference type="PROSITE-ProRule" id="PRU01360"/>
    </source>
</evidence>
<comment type="subcellular location">
    <subcellularLocation>
        <location evidence="1 11">Cell outer membrane</location>
        <topology evidence="1 11">Multi-pass membrane protein</topology>
    </subcellularLocation>
</comment>
<evidence type="ECO:0000256" key="14">
    <source>
        <dbReference type="SAM" id="SignalP"/>
    </source>
</evidence>
<evidence type="ECO:0000256" key="2">
    <source>
        <dbReference type="ARBA" id="ARBA00009810"/>
    </source>
</evidence>
<comment type="similarity">
    <text evidence="2 11 13">Belongs to the TonB-dependent receptor family.</text>
</comment>
<dbReference type="RefSeq" id="WP_166451418.1">
    <property type="nucleotide sequence ID" value="NZ_JAAOMA010000007.1"/>
</dbReference>
<keyword evidence="6 14" id="KW-0732">Signal</keyword>
<keyword evidence="5 11" id="KW-0812">Transmembrane</keyword>
<evidence type="ECO:0000256" key="7">
    <source>
        <dbReference type="ARBA" id="ARBA00023077"/>
    </source>
</evidence>
<dbReference type="Pfam" id="PF07715">
    <property type="entry name" value="Plug"/>
    <property type="match status" value="1"/>
</dbReference>
<dbReference type="InterPro" id="IPR039426">
    <property type="entry name" value="TonB-dep_rcpt-like"/>
</dbReference>
<dbReference type="PANTHER" id="PTHR30069:SF56">
    <property type="entry name" value="TONB-DEPENDENT HEME RECEPTOR A"/>
    <property type="match status" value="1"/>
</dbReference>
<organism evidence="17 18">
    <name type="scientific">Chromobacterium fluminis</name>
    <dbReference type="NCBI Taxonomy" id="3044269"/>
    <lineage>
        <taxon>Bacteria</taxon>
        <taxon>Pseudomonadati</taxon>
        <taxon>Pseudomonadota</taxon>
        <taxon>Betaproteobacteria</taxon>
        <taxon>Neisseriales</taxon>
        <taxon>Chromobacteriaceae</taxon>
        <taxon>Chromobacterium</taxon>
    </lineage>
</organism>
<evidence type="ECO:0000256" key="12">
    <source>
        <dbReference type="PROSITE-ProRule" id="PRU10144"/>
    </source>
</evidence>
<feature type="domain" description="TonB-dependent receptor-like beta-barrel" evidence="15">
    <location>
        <begin position="261"/>
        <end position="719"/>
    </location>
</feature>
<evidence type="ECO:0000313" key="18">
    <source>
        <dbReference type="Proteomes" id="UP001515641"/>
    </source>
</evidence>
<dbReference type="SUPFAM" id="SSF56935">
    <property type="entry name" value="Porins"/>
    <property type="match status" value="1"/>
</dbReference>
<evidence type="ECO:0000256" key="3">
    <source>
        <dbReference type="ARBA" id="ARBA00022448"/>
    </source>
</evidence>
<evidence type="ECO:0000256" key="10">
    <source>
        <dbReference type="ARBA" id="ARBA00023237"/>
    </source>
</evidence>
<feature type="signal peptide" evidence="14">
    <location>
        <begin position="1"/>
        <end position="42"/>
    </location>
</feature>
<evidence type="ECO:0000256" key="8">
    <source>
        <dbReference type="ARBA" id="ARBA00023136"/>
    </source>
</evidence>
<reference evidence="17 18" key="1">
    <citation type="submission" date="2020-03" db="EMBL/GenBank/DDBJ databases">
        <title>Draft genome sequence of environmentally isolated cultures.</title>
        <authorList>
            <person name="Wilson H.S."/>
            <person name="De Leon M.E."/>
        </authorList>
    </citation>
    <scope>NUCLEOTIDE SEQUENCE [LARGE SCALE GENOMIC DNA]</scope>
    <source>
        <strain evidence="17 18">HSC-31F16</strain>
    </source>
</reference>
<dbReference type="NCBIfam" id="TIGR01785">
    <property type="entry name" value="TonB-hemin"/>
    <property type="match status" value="1"/>
</dbReference>
<dbReference type="Gene3D" id="2.40.170.20">
    <property type="entry name" value="TonB-dependent receptor, beta-barrel domain"/>
    <property type="match status" value="1"/>
</dbReference>